<dbReference type="PROSITE" id="PS00301">
    <property type="entry name" value="G_TR_1"/>
    <property type="match status" value="1"/>
</dbReference>
<feature type="domain" description="Tr-type G" evidence="9">
    <location>
        <begin position="1"/>
        <end position="183"/>
    </location>
</feature>
<dbReference type="Pfam" id="PF03144">
    <property type="entry name" value="GTP_EFTU_D2"/>
    <property type="match status" value="1"/>
</dbReference>
<evidence type="ECO:0000256" key="7">
    <source>
        <dbReference type="ARBA" id="ARBA00023136"/>
    </source>
</evidence>
<keyword evidence="7 8" id="KW-0472">Membrane</keyword>
<dbReference type="Gene3D" id="3.30.70.870">
    <property type="entry name" value="Elongation Factor G (Translational Gtpase), domain 3"/>
    <property type="match status" value="1"/>
</dbReference>
<sequence>MDIRNFVIIAHIDHGKSTLADRFLELTKTVDSRHMKPQYLDQLELERERGITIKMAPVRMSYTLNVKPYTLNLIDTPGHSDFSYEVSRALAAVEGAILLVDATQGIQAQTLANLELAKKAGLKIIGSVNKIDAALPEQIKNSINELASLLKVKTDEIFKISGRTGEGVSQFLAAIIKKIPSPKVCYEFNHSQALIFDSLYDDHKGVIAFVRVFNGEYKAGDETRLVAADKKFKIKEVGYFSPQLKQTEKLSAGEIGYIATGIKEPDELKIGDTIGKEILPGYQEPKPVVFVSLFPDENAPYDDLKIALQKLKLNDFSLTFSPDNNDVLGRGFKVGFLGKLHFEITAERLEKEFNIKTVSTFPSVAYKVGTETIENPDDLPTDYLEIFEPMIKIEVLAPINYLSNVLQLREIFRIENITTENFEDRILIKAKMPLNGLIADFDDKLKAVSEGMASFSYELASYQKADLEKVEILINGLPVPGLTRFVYQDELNKKPRQMLEKLKEVLPAQQFSQALQARAGNRIIARENISALKKDVTGYLYGGDRTRKMKLWKKQKKGKKKLLQMASGVRIPVKLFKELLK</sequence>
<dbReference type="InterPro" id="IPR005225">
    <property type="entry name" value="Small_GTP-bd"/>
</dbReference>
<keyword evidence="2 8" id="KW-1003">Cell membrane</keyword>
<dbReference type="Gene3D" id="2.40.30.10">
    <property type="entry name" value="Translation factors"/>
    <property type="match status" value="1"/>
</dbReference>
<dbReference type="Pfam" id="PF06421">
    <property type="entry name" value="LepA_C"/>
    <property type="match status" value="1"/>
</dbReference>
<accession>A0A2M7B551</accession>
<dbReference type="InterPro" id="IPR031157">
    <property type="entry name" value="G_TR_CS"/>
</dbReference>
<dbReference type="SMART" id="SM00838">
    <property type="entry name" value="EFG_C"/>
    <property type="match status" value="1"/>
</dbReference>
<evidence type="ECO:0000256" key="5">
    <source>
        <dbReference type="ARBA" id="ARBA00022917"/>
    </source>
</evidence>
<comment type="similarity">
    <text evidence="1 8">Belongs to the TRAFAC class translation factor GTPase superfamily. Classic translation factor GTPase family. LepA subfamily.</text>
</comment>
<name>A0A2M7B551_9BACT</name>
<comment type="caution">
    <text evidence="10">The sequence shown here is derived from an EMBL/GenBank/DDBJ whole genome shotgun (WGS) entry which is preliminary data.</text>
</comment>
<dbReference type="PROSITE" id="PS51722">
    <property type="entry name" value="G_TR_2"/>
    <property type="match status" value="1"/>
</dbReference>
<dbReference type="InterPro" id="IPR038363">
    <property type="entry name" value="LepA_C_sf"/>
</dbReference>
<dbReference type="Gene3D" id="3.30.70.2570">
    <property type="entry name" value="Elongation factor 4, C-terminal domain"/>
    <property type="match status" value="1"/>
</dbReference>
<comment type="catalytic activity">
    <reaction evidence="8">
        <text>GTP + H2O = GDP + phosphate + H(+)</text>
        <dbReference type="Rhea" id="RHEA:19669"/>
        <dbReference type="ChEBI" id="CHEBI:15377"/>
        <dbReference type="ChEBI" id="CHEBI:15378"/>
        <dbReference type="ChEBI" id="CHEBI:37565"/>
        <dbReference type="ChEBI" id="CHEBI:43474"/>
        <dbReference type="ChEBI" id="CHEBI:58189"/>
        <dbReference type="EC" id="3.6.5.n1"/>
    </reaction>
</comment>
<dbReference type="GO" id="GO:0043022">
    <property type="term" value="F:ribosome binding"/>
    <property type="evidence" value="ECO:0007669"/>
    <property type="project" value="UniProtKB-UniRule"/>
</dbReference>
<dbReference type="InterPro" id="IPR009000">
    <property type="entry name" value="Transl_B-barrel_sf"/>
</dbReference>
<keyword evidence="5 8" id="KW-0648">Protein biosynthesis</keyword>
<keyword evidence="6 8" id="KW-0342">GTP-binding</keyword>
<comment type="subcellular location">
    <subcellularLocation>
        <location evidence="8">Cell membrane</location>
        <topology evidence="8">Peripheral membrane protein</topology>
        <orientation evidence="8">Cytoplasmic side</orientation>
    </subcellularLocation>
</comment>
<dbReference type="Pfam" id="PF00009">
    <property type="entry name" value="GTP_EFTU"/>
    <property type="match status" value="1"/>
</dbReference>
<keyword evidence="3 8" id="KW-0547">Nucleotide-binding</keyword>
<gene>
    <name evidence="8" type="primary">lepA</name>
    <name evidence="10" type="ORF">COS61_02620</name>
</gene>
<protein>
    <recommendedName>
        <fullName evidence="8">Elongation factor 4</fullName>
        <shortName evidence="8">EF-4</shortName>
        <ecNumber evidence="8">3.6.5.n1</ecNumber>
    </recommendedName>
    <alternativeName>
        <fullName evidence="8">Ribosomal back-translocase LepA</fullName>
    </alternativeName>
</protein>
<dbReference type="Gene3D" id="3.30.70.240">
    <property type="match status" value="1"/>
</dbReference>
<dbReference type="NCBIfam" id="TIGR01393">
    <property type="entry name" value="lepA"/>
    <property type="match status" value="1"/>
</dbReference>
<dbReference type="EC" id="3.6.5.n1" evidence="8"/>
<dbReference type="GO" id="GO:0003746">
    <property type="term" value="F:translation elongation factor activity"/>
    <property type="evidence" value="ECO:0007669"/>
    <property type="project" value="UniProtKB-UniRule"/>
</dbReference>
<dbReference type="Proteomes" id="UP000228949">
    <property type="component" value="Unassembled WGS sequence"/>
</dbReference>
<dbReference type="GO" id="GO:0003924">
    <property type="term" value="F:GTPase activity"/>
    <property type="evidence" value="ECO:0007669"/>
    <property type="project" value="UniProtKB-UniRule"/>
</dbReference>
<evidence type="ECO:0000256" key="6">
    <source>
        <dbReference type="ARBA" id="ARBA00023134"/>
    </source>
</evidence>
<evidence type="ECO:0000313" key="11">
    <source>
        <dbReference type="Proteomes" id="UP000228949"/>
    </source>
</evidence>
<dbReference type="CDD" id="cd03699">
    <property type="entry name" value="EF4_II"/>
    <property type="match status" value="1"/>
</dbReference>
<dbReference type="EMBL" id="PEVJ01000065">
    <property type="protein sequence ID" value="PIU98205.1"/>
    <property type="molecule type" value="Genomic_DNA"/>
</dbReference>
<dbReference type="InterPro" id="IPR035647">
    <property type="entry name" value="EFG_III/V"/>
</dbReference>
<keyword evidence="4 8" id="KW-0378">Hydrolase</keyword>
<dbReference type="PANTHER" id="PTHR43512">
    <property type="entry name" value="TRANSLATION FACTOR GUF1-RELATED"/>
    <property type="match status" value="1"/>
</dbReference>
<dbReference type="InterPro" id="IPR000640">
    <property type="entry name" value="EFG_V-like"/>
</dbReference>
<evidence type="ECO:0000256" key="4">
    <source>
        <dbReference type="ARBA" id="ARBA00022801"/>
    </source>
</evidence>
<proteinExistence type="inferred from homology"/>
<dbReference type="InterPro" id="IPR013842">
    <property type="entry name" value="LepA_CTD"/>
</dbReference>
<dbReference type="GO" id="GO:0045727">
    <property type="term" value="P:positive regulation of translation"/>
    <property type="evidence" value="ECO:0007669"/>
    <property type="project" value="UniProtKB-UniRule"/>
</dbReference>
<dbReference type="InterPro" id="IPR000795">
    <property type="entry name" value="T_Tr_GTP-bd_dom"/>
</dbReference>
<dbReference type="GO" id="GO:0005525">
    <property type="term" value="F:GTP binding"/>
    <property type="evidence" value="ECO:0007669"/>
    <property type="project" value="UniProtKB-UniRule"/>
</dbReference>
<evidence type="ECO:0000256" key="3">
    <source>
        <dbReference type="ARBA" id="ARBA00022741"/>
    </source>
</evidence>
<dbReference type="HAMAP" id="MF_00071">
    <property type="entry name" value="LepA"/>
    <property type="match status" value="1"/>
</dbReference>
<reference evidence="11" key="1">
    <citation type="submission" date="2017-09" db="EMBL/GenBank/DDBJ databases">
        <title>Depth-based differentiation of microbial function through sediment-hosted aquifers and enrichment of novel symbionts in the deep terrestrial subsurface.</title>
        <authorList>
            <person name="Probst A.J."/>
            <person name="Ladd B."/>
            <person name="Jarett J.K."/>
            <person name="Geller-Mcgrath D.E."/>
            <person name="Sieber C.M.K."/>
            <person name="Emerson J.B."/>
            <person name="Anantharaman K."/>
            <person name="Thomas B.C."/>
            <person name="Malmstrom R."/>
            <person name="Stieglmeier M."/>
            <person name="Klingl A."/>
            <person name="Woyke T."/>
            <person name="Ryan C.M."/>
            <person name="Banfield J.F."/>
        </authorList>
    </citation>
    <scope>NUCLEOTIDE SEQUENCE [LARGE SCALE GENOMIC DNA]</scope>
</reference>
<dbReference type="InterPro" id="IPR004161">
    <property type="entry name" value="EFTu-like_2"/>
</dbReference>
<dbReference type="InterPro" id="IPR041095">
    <property type="entry name" value="EFG_II"/>
</dbReference>
<organism evidence="10 11">
    <name type="scientific">Candidatus Wolfebacteria bacterium CG03_land_8_20_14_0_80_40_12</name>
    <dbReference type="NCBI Taxonomy" id="1975069"/>
    <lineage>
        <taxon>Bacteria</taxon>
        <taxon>Candidatus Wolfeibacteriota</taxon>
    </lineage>
</organism>
<dbReference type="SUPFAM" id="SSF50447">
    <property type="entry name" value="Translation proteins"/>
    <property type="match status" value="1"/>
</dbReference>
<dbReference type="Pfam" id="PF00679">
    <property type="entry name" value="EFG_C"/>
    <property type="match status" value="1"/>
</dbReference>
<feature type="binding site" evidence="8">
    <location>
        <begin position="129"/>
        <end position="132"/>
    </location>
    <ligand>
        <name>GTP</name>
        <dbReference type="ChEBI" id="CHEBI:37565"/>
    </ligand>
</feature>
<evidence type="ECO:0000259" key="9">
    <source>
        <dbReference type="PROSITE" id="PS51722"/>
    </source>
</evidence>
<comment type="function">
    <text evidence="8">Required for accurate and efficient protein synthesis under certain stress conditions. May act as a fidelity factor of the translation reaction, by catalyzing a one-codon backward translocation of tRNAs on improperly translocated ribosomes. Back-translocation proceeds from a post-translocation (POST) complex to a pre-translocation (PRE) complex, thus giving elongation factor G a second chance to translocate the tRNAs correctly. Binds to ribosomes in a GTP-dependent manner.</text>
</comment>
<dbReference type="SUPFAM" id="SSF52540">
    <property type="entry name" value="P-loop containing nucleoside triphosphate hydrolases"/>
    <property type="match status" value="1"/>
</dbReference>
<dbReference type="InterPro" id="IPR006297">
    <property type="entry name" value="EF-4"/>
</dbReference>
<evidence type="ECO:0000256" key="8">
    <source>
        <dbReference type="HAMAP-Rule" id="MF_00071"/>
    </source>
</evidence>
<dbReference type="FunFam" id="2.40.30.10:FF:000015">
    <property type="entry name" value="Translation factor GUF1, mitochondrial"/>
    <property type="match status" value="1"/>
</dbReference>
<dbReference type="PRINTS" id="PR00315">
    <property type="entry name" value="ELONGATNFCT"/>
</dbReference>
<dbReference type="SUPFAM" id="SSF54980">
    <property type="entry name" value="EF-G C-terminal domain-like"/>
    <property type="match status" value="2"/>
</dbReference>
<dbReference type="GO" id="GO:0005886">
    <property type="term" value="C:plasma membrane"/>
    <property type="evidence" value="ECO:0007669"/>
    <property type="project" value="UniProtKB-SubCell"/>
</dbReference>
<dbReference type="Pfam" id="PF14492">
    <property type="entry name" value="EFG_III"/>
    <property type="match status" value="1"/>
</dbReference>
<dbReference type="NCBIfam" id="TIGR00231">
    <property type="entry name" value="small_GTP"/>
    <property type="match status" value="1"/>
</dbReference>
<evidence type="ECO:0000256" key="1">
    <source>
        <dbReference type="ARBA" id="ARBA00005454"/>
    </source>
</evidence>
<dbReference type="PANTHER" id="PTHR43512:SF4">
    <property type="entry name" value="TRANSLATION FACTOR GUF1 HOMOLOG, CHLOROPLASTIC"/>
    <property type="match status" value="1"/>
</dbReference>
<dbReference type="AlphaFoldDB" id="A0A2M7B551"/>
<feature type="binding site" evidence="8">
    <location>
        <begin position="13"/>
        <end position="18"/>
    </location>
    <ligand>
        <name>GTP</name>
        <dbReference type="ChEBI" id="CHEBI:37565"/>
    </ligand>
</feature>
<evidence type="ECO:0000313" key="10">
    <source>
        <dbReference type="EMBL" id="PIU98205.1"/>
    </source>
</evidence>
<evidence type="ECO:0000256" key="2">
    <source>
        <dbReference type="ARBA" id="ARBA00022475"/>
    </source>
</evidence>
<dbReference type="InterPro" id="IPR027417">
    <property type="entry name" value="P-loop_NTPase"/>
</dbReference>
<dbReference type="Gene3D" id="3.40.50.300">
    <property type="entry name" value="P-loop containing nucleotide triphosphate hydrolases"/>
    <property type="match status" value="1"/>
</dbReference>
<keyword evidence="10" id="KW-0251">Elongation factor</keyword>